<evidence type="ECO:0000256" key="2">
    <source>
        <dbReference type="ARBA" id="ARBA00023239"/>
    </source>
</evidence>
<reference evidence="5 6" key="1">
    <citation type="submission" date="2015-03" db="EMBL/GenBank/DDBJ databases">
        <authorList>
            <person name="Radwan O."/>
            <person name="Al-Naeli F.A."/>
            <person name="Rendon G.A."/>
            <person name="Fields C."/>
        </authorList>
    </citation>
    <scope>NUCLEOTIDE SEQUENCE [LARGE SCALE GENOMIC DNA]</scope>
    <source>
        <strain evidence="5">CR-DP1</strain>
    </source>
</reference>
<dbReference type="AlphaFoldDB" id="A0A0F4ZHS8"/>
<dbReference type="InterPro" id="IPR017939">
    <property type="entry name" value="G-Glutamylcylcotransferase"/>
</dbReference>
<dbReference type="EMBL" id="LAEV01000759">
    <property type="protein sequence ID" value="KKA29661.1"/>
    <property type="molecule type" value="Genomic_DNA"/>
</dbReference>
<keyword evidence="6" id="KW-1185">Reference proteome</keyword>
<evidence type="ECO:0000256" key="1">
    <source>
        <dbReference type="ARBA" id="ARBA00012346"/>
    </source>
</evidence>
<dbReference type="OrthoDB" id="2017317at2759"/>
<dbReference type="EC" id="4.3.2.9" evidence="1"/>
<evidence type="ECO:0000313" key="6">
    <source>
        <dbReference type="Proteomes" id="UP000033483"/>
    </source>
</evidence>
<evidence type="ECO:0000313" key="5">
    <source>
        <dbReference type="EMBL" id="KKA29661.1"/>
    </source>
</evidence>
<protein>
    <recommendedName>
        <fullName evidence="1">gamma-glutamylcyclotransferase</fullName>
        <ecNumber evidence="1">4.3.2.9</ecNumber>
    </recommendedName>
</protein>
<proteinExistence type="predicted"/>
<evidence type="ECO:0000256" key="4">
    <source>
        <dbReference type="SAM" id="MobiDB-lite"/>
    </source>
</evidence>
<comment type="caution">
    <text evidence="5">The sequence shown here is derived from an EMBL/GenBank/DDBJ whole genome shotgun (WGS) entry which is preliminary data.</text>
</comment>
<feature type="region of interest" description="Disordered" evidence="4">
    <location>
        <begin position="184"/>
        <end position="203"/>
    </location>
</feature>
<evidence type="ECO:0000256" key="3">
    <source>
        <dbReference type="PIRSR" id="PIRSR617939-2"/>
    </source>
</evidence>
<dbReference type="PANTHER" id="PTHR12935">
    <property type="entry name" value="GAMMA-GLUTAMYLCYCLOTRANSFERASE"/>
    <property type="match status" value="1"/>
</dbReference>
<dbReference type="GO" id="GO:0003839">
    <property type="term" value="F:gamma-glutamylcyclotransferase activity"/>
    <property type="evidence" value="ECO:0007669"/>
    <property type="project" value="UniProtKB-EC"/>
</dbReference>
<organism evidence="5 6">
    <name type="scientific">Thielaviopsis punctulata</name>
    <dbReference type="NCBI Taxonomy" id="72032"/>
    <lineage>
        <taxon>Eukaryota</taxon>
        <taxon>Fungi</taxon>
        <taxon>Dikarya</taxon>
        <taxon>Ascomycota</taxon>
        <taxon>Pezizomycotina</taxon>
        <taxon>Sordariomycetes</taxon>
        <taxon>Hypocreomycetidae</taxon>
        <taxon>Microascales</taxon>
        <taxon>Ceratocystidaceae</taxon>
        <taxon>Thielaviopsis</taxon>
    </lineage>
</organism>
<dbReference type="PANTHER" id="PTHR12935:SF0">
    <property type="entry name" value="GAMMA-GLUTAMYLCYCLOTRANSFERASE"/>
    <property type="match status" value="1"/>
</dbReference>
<dbReference type="Proteomes" id="UP000033483">
    <property type="component" value="Unassembled WGS sequence"/>
</dbReference>
<name>A0A0F4ZHS8_9PEZI</name>
<dbReference type="Gene3D" id="3.10.490.10">
    <property type="entry name" value="Gamma-glutamyl cyclotransferase-like"/>
    <property type="match status" value="2"/>
</dbReference>
<keyword evidence="2" id="KW-0456">Lyase</keyword>
<accession>A0A0F4ZHS8</accession>
<feature type="binding site" evidence="3">
    <location>
        <begin position="37"/>
        <end position="42"/>
    </location>
    <ligand>
        <name>substrate</name>
    </ligand>
</feature>
<gene>
    <name evidence="5" type="ORF">TD95_002814</name>
</gene>
<sequence>MPLSCLPRTSNERLAFAESTSTQAEATSLSAPSTVLYLAYGSNLNHRIMTEQKGVNPLSQVNVTAPSLRLVFDLPGLPYLEPCFANTAVRQLPKDPINPGPILPPIEDPKKPVWTKGLVGTVYEVTKEDYAKIMSKEGGGSGYVEIIVPCIALPPRISVPERPNPSVPRPFIAHTLFQPDIPDKVPDIPDLPDVPDVPGKPEKLGKPLAKWELQKFQLVEQTARDSYFTGNTQKDAENAAESDPSNSPKRGPLQKWWLRLVAPHKRPNPEYAQASARYLSLIVEGGLENELPDEYQAYLESFQPYTITTFRQKIGRLVMIVTALPIAVVLFTAAKHVSDKNGQFPTWLKIAFNVCFNVVWASYDYVLKPLFGDGERTISADTEWGSNTKKRLPKSFSDLEKGQYVNETVALLS</sequence>